<name>A0A3M3RQ66_9PSED</name>
<reference evidence="1 2" key="1">
    <citation type="submission" date="2018-08" db="EMBL/GenBank/DDBJ databases">
        <title>Recombination of ecologically and evolutionarily significant loci maintains genetic cohesion in the Pseudomonas syringae species complex.</title>
        <authorList>
            <person name="Dillon M."/>
            <person name="Thakur S."/>
            <person name="Almeida R.N.D."/>
            <person name="Weir B.S."/>
            <person name="Guttman D.S."/>
        </authorList>
    </citation>
    <scope>NUCLEOTIDE SEQUENCE [LARGE SCALE GENOMIC DNA]</scope>
    <source>
        <strain evidence="1 2">1089_5</strain>
    </source>
</reference>
<proteinExistence type="predicted"/>
<evidence type="ECO:0000313" key="2">
    <source>
        <dbReference type="Proteomes" id="UP000278062"/>
    </source>
</evidence>
<organism evidence="1 2">
    <name type="scientific">Pseudomonas syringae pv. apii</name>
    <dbReference type="NCBI Taxonomy" id="81036"/>
    <lineage>
        <taxon>Bacteria</taxon>
        <taxon>Pseudomonadati</taxon>
        <taxon>Pseudomonadota</taxon>
        <taxon>Gammaproteobacteria</taxon>
        <taxon>Pseudomonadales</taxon>
        <taxon>Pseudomonadaceae</taxon>
        <taxon>Pseudomonas</taxon>
    </lineage>
</organism>
<comment type="caution">
    <text evidence="1">The sequence shown here is derived from an EMBL/GenBank/DDBJ whole genome shotgun (WGS) entry which is preliminary data.</text>
</comment>
<sequence length="51" mass="5705">MPRRLQVLIDQLGADEIGYSGLASGVELLNDALSQYGKERYECNCEEGRED</sequence>
<dbReference type="AlphaFoldDB" id="A0A3M3RQ66"/>
<evidence type="ECO:0000313" key="1">
    <source>
        <dbReference type="EMBL" id="RMN98590.1"/>
    </source>
</evidence>
<dbReference type="EMBL" id="RBPL01000053">
    <property type="protein sequence ID" value="RMN98590.1"/>
    <property type="molecule type" value="Genomic_DNA"/>
</dbReference>
<gene>
    <name evidence="1" type="ORF">ALQ49_00374</name>
</gene>
<protein>
    <submittedName>
        <fullName evidence="1">Uncharacterized protein</fullName>
    </submittedName>
</protein>
<dbReference type="Proteomes" id="UP000278062">
    <property type="component" value="Unassembled WGS sequence"/>
</dbReference>
<accession>A0A3M3RQ66</accession>